<dbReference type="EMBL" id="VDLX02000002">
    <property type="protein sequence ID" value="KAB8196852.1"/>
    <property type="molecule type" value="Genomic_DNA"/>
</dbReference>
<dbReference type="AlphaFoldDB" id="A0A5C4WVZ8"/>
<dbReference type="PANTHER" id="PTHR43283">
    <property type="entry name" value="BETA-LACTAMASE-RELATED"/>
    <property type="match status" value="1"/>
</dbReference>
<evidence type="ECO:0000313" key="2">
    <source>
        <dbReference type="EMBL" id="KAB8196852.1"/>
    </source>
</evidence>
<dbReference type="Pfam" id="PF00144">
    <property type="entry name" value="Beta-lactamase"/>
    <property type="match status" value="1"/>
</dbReference>
<sequence>MVAMAERVDEILRAGGAPHFHGLVVLRGGEPVLERYGSGPDHRLGEPLGHVEFGRDTLHDLRSVSKSMVALLYGIALGEGLVPEPGAGLVAQFPEYADLVADPARAHLTIEHALTMTLGLDWNEDAPYTSTANSEIAMEEAPDRYRYVLERPVAEEAGRRWLYCGGASALLGGIIARGAGRPLEEYAATALFEPLGITSWEWSKGGHGTVSAAAGLRLRPMDLAAIGQLVLDGGRDVVPASWLRAALTPRVVIDPGFEYGYQWYLNTGKRPWAAALGNGGQRLIVREEDALVMAMTAGEYDQDPGGATALTEAILDD</sequence>
<keyword evidence="3" id="KW-1185">Reference proteome</keyword>
<dbReference type="InterPro" id="IPR050789">
    <property type="entry name" value="Diverse_Enzym_Activities"/>
</dbReference>
<accession>A0A5C4WVZ8</accession>
<keyword evidence="2" id="KW-0378">Hydrolase</keyword>
<dbReference type="InterPro" id="IPR012338">
    <property type="entry name" value="Beta-lactam/transpept-like"/>
</dbReference>
<evidence type="ECO:0000313" key="3">
    <source>
        <dbReference type="Proteomes" id="UP000312512"/>
    </source>
</evidence>
<proteinExistence type="predicted"/>
<protein>
    <submittedName>
        <fullName evidence="2">Serine hydrolase</fullName>
    </submittedName>
</protein>
<gene>
    <name evidence="2" type="ORF">FH608_007095</name>
</gene>
<dbReference type="PANTHER" id="PTHR43283:SF7">
    <property type="entry name" value="BETA-LACTAMASE-RELATED DOMAIN-CONTAINING PROTEIN"/>
    <property type="match status" value="1"/>
</dbReference>
<feature type="domain" description="Beta-lactamase-related" evidence="1">
    <location>
        <begin position="22"/>
        <end position="297"/>
    </location>
</feature>
<dbReference type="Proteomes" id="UP000312512">
    <property type="component" value="Unassembled WGS sequence"/>
</dbReference>
<name>A0A5C4WVZ8_9ACTN</name>
<dbReference type="SUPFAM" id="SSF56601">
    <property type="entry name" value="beta-lactamase/transpeptidase-like"/>
    <property type="match status" value="1"/>
</dbReference>
<organism evidence="2 3">
    <name type="scientific">Nonomuraea phyllanthi</name>
    <dbReference type="NCBI Taxonomy" id="2219224"/>
    <lineage>
        <taxon>Bacteria</taxon>
        <taxon>Bacillati</taxon>
        <taxon>Actinomycetota</taxon>
        <taxon>Actinomycetes</taxon>
        <taxon>Streptosporangiales</taxon>
        <taxon>Streptosporangiaceae</taxon>
        <taxon>Nonomuraea</taxon>
    </lineage>
</organism>
<dbReference type="GO" id="GO:0016787">
    <property type="term" value="F:hydrolase activity"/>
    <property type="evidence" value="ECO:0007669"/>
    <property type="project" value="UniProtKB-KW"/>
</dbReference>
<evidence type="ECO:0000259" key="1">
    <source>
        <dbReference type="Pfam" id="PF00144"/>
    </source>
</evidence>
<dbReference type="InterPro" id="IPR001466">
    <property type="entry name" value="Beta-lactam-related"/>
</dbReference>
<reference evidence="2 3" key="1">
    <citation type="submission" date="2019-10" db="EMBL/GenBank/DDBJ databases">
        <title>Nonomuraea sp. nov., isolated from Phyllanthus amarus.</title>
        <authorList>
            <person name="Klykleung N."/>
            <person name="Tanasupawat S."/>
        </authorList>
    </citation>
    <scope>NUCLEOTIDE SEQUENCE [LARGE SCALE GENOMIC DNA]</scope>
    <source>
        <strain evidence="2 3">PA1-10</strain>
    </source>
</reference>
<dbReference type="Gene3D" id="3.40.710.10">
    <property type="entry name" value="DD-peptidase/beta-lactamase superfamily"/>
    <property type="match status" value="1"/>
</dbReference>
<dbReference type="OrthoDB" id="9773047at2"/>
<comment type="caution">
    <text evidence="2">The sequence shown here is derived from an EMBL/GenBank/DDBJ whole genome shotgun (WGS) entry which is preliminary data.</text>
</comment>